<proteinExistence type="predicted"/>
<dbReference type="RefSeq" id="WP_102266430.1">
    <property type="nucleotide sequence ID" value="NZ_CALVCM010000071.1"/>
</dbReference>
<sequence length="53" mass="6080">MKTEILCNVHSCVFHTDDDRCQAKTISVTCDRAIQPHCFSETACQSFRCKNEQ</sequence>
<reference evidence="2 3" key="1">
    <citation type="submission" date="2022-06" db="EMBL/GenBank/DDBJ databases">
        <title>Isolation of gut microbiota from human fecal samples.</title>
        <authorList>
            <person name="Pamer E.G."/>
            <person name="Barat B."/>
            <person name="Waligurski E."/>
            <person name="Medina S."/>
            <person name="Paddock L."/>
            <person name="Mostad J."/>
        </authorList>
    </citation>
    <scope>NUCLEOTIDE SEQUENCE [LARGE SCALE GENOMIC DNA]</scope>
    <source>
        <strain evidence="2 3">DFI.6.1</strain>
    </source>
</reference>
<dbReference type="Pfam" id="PF07561">
    <property type="entry name" value="DUF1540"/>
    <property type="match status" value="1"/>
</dbReference>
<evidence type="ECO:0000259" key="1">
    <source>
        <dbReference type="Pfam" id="PF07561"/>
    </source>
</evidence>
<accession>A0ABT1SK52</accession>
<keyword evidence="3" id="KW-1185">Reference proteome</keyword>
<organism evidence="2 3">
    <name type="scientific">Massilicoli timonensis</name>
    <dbReference type="NCBI Taxonomy" id="2015901"/>
    <lineage>
        <taxon>Bacteria</taxon>
        <taxon>Bacillati</taxon>
        <taxon>Bacillota</taxon>
        <taxon>Erysipelotrichia</taxon>
        <taxon>Erysipelotrichales</taxon>
        <taxon>Erysipelotrichaceae</taxon>
        <taxon>Massilicoli</taxon>
    </lineage>
</organism>
<protein>
    <submittedName>
        <fullName evidence="2">DUF1540 domain-containing protein</fullName>
    </submittedName>
</protein>
<feature type="domain" description="DUF1540" evidence="1">
    <location>
        <begin position="5"/>
        <end position="47"/>
    </location>
</feature>
<comment type="caution">
    <text evidence="2">The sequence shown here is derived from an EMBL/GenBank/DDBJ whole genome shotgun (WGS) entry which is preliminary data.</text>
</comment>
<gene>
    <name evidence="2" type="ORF">NE663_04335</name>
</gene>
<dbReference type="EMBL" id="JANGCH010000004">
    <property type="protein sequence ID" value="MCQ5121485.1"/>
    <property type="molecule type" value="Genomic_DNA"/>
</dbReference>
<evidence type="ECO:0000313" key="2">
    <source>
        <dbReference type="EMBL" id="MCQ5121485.1"/>
    </source>
</evidence>
<evidence type="ECO:0000313" key="3">
    <source>
        <dbReference type="Proteomes" id="UP001524435"/>
    </source>
</evidence>
<dbReference type="Proteomes" id="UP001524435">
    <property type="component" value="Unassembled WGS sequence"/>
</dbReference>
<name>A0ABT1SK52_9FIRM</name>
<dbReference type="InterPro" id="IPR011437">
    <property type="entry name" value="DUF1540"/>
</dbReference>